<name>A0A0C9ZG19_9AGAM</name>
<reference evidence="2 3" key="1">
    <citation type="submission" date="2014-04" db="EMBL/GenBank/DDBJ databases">
        <authorList>
            <consortium name="DOE Joint Genome Institute"/>
            <person name="Kuo A."/>
            <person name="Ruytinx J."/>
            <person name="Rineau F."/>
            <person name="Colpaert J."/>
            <person name="Kohler A."/>
            <person name="Nagy L.G."/>
            <person name="Floudas D."/>
            <person name="Copeland A."/>
            <person name="Barry K.W."/>
            <person name="Cichocki N."/>
            <person name="Veneault-Fourrey C."/>
            <person name="LaButti K."/>
            <person name="Lindquist E.A."/>
            <person name="Lipzen A."/>
            <person name="Lundell T."/>
            <person name="Morin E."/>
            <person name="Murat C."/>
            <person name="Sun H."/>
            <person name="Tunlid A."/>
            <person name="Henrissat B."/>
            <person name="Grigoriev I.V."/>
            <person name="Hibbett D.S."/>
            <person name="Martin F."/>
            <person name="Nordberg H.P."/>
            <person name="Cantor M.N."/>
            <person name="Hua S.X."/>
        </authorList>
    </citation>
    <scope>NUCLEOTIDE SEQUENCE [LARGE SCALE GENOMIC DNA]</scope>
    <source>
        <strain evidence="2 3">UH-Slu-Lm8-n1</strain>
    </source>
</reference>
<evidence type="ECO:0000313" key="2">
    <source>
        <dbReference type="EMBL" id="KIK36385.1"/>
    </source>
</evidence>
<keyword evidence="3" id="KW-1185">Reference proteome</keyword>
<protein>
    <submittedName>
        <fullName evidence="2">Unplaced genomic scaffold CY34scaffold_402, whole genome shotgun sequence</fullName>
    </submittedName>
</protein>
<proteinExistence type="predicted"/>
<dbReference type="Proteomes" id="UP000054485">
    <property type="component" value="Unassembled WGS sequence"/>
</dbReference>
<gene>
    <name evidence="2" type="ORF">CY34DRAFT_811304</name>
</gene>
<evidence type="ECO:0000313" key="3">
    <source>
        <dbReference type="Proteomes" id="UP000054485"/>
    </source>
</evidence>
<feature type="compositionally biased region" description="Pro residues" evidence="1">
    <location>
        <begin position="42"/>
        <end position="55"/>
    </location>
</feature>
<sequence>MKELSMINCNHSQRDHCRTLPMAANKASGYPEKAQGREIVPPRGPPTLRGPPTRV</sequence>
<dbReference type="AlphaFoldDB" id="A0A0C9ZG19"/>
<organism evidence="2 3">
    <name type="scientific">Suillus luteus UH-Slu-Lm8-n1</name>
    <dbReference type="NCBI Taxonomy" id="930992"/>
    <lineage>
        <taxon>Eukaryota</taxon>
        <taxon>Fungi</taxon>
        <taxon>Dikarya</taxon>
        <taxon>Basidiomycota</taxon>
        <taxon>Agaricomycotina</taxon>
        <taxon>Agaricomycetes</taxon>
        <taxon>Agaricomycetidae</taxon>
        <taxon>Boletales</taxon>
        <taxon>Suillineae</taxon>
        <taxon>Suillaceae</taxon>
        <taxon>Suillus</taxon>
    </lineage>
</organism>
<dbReference type="EMBL" id="KN835533">
    <property type="protein sequence ID" value="KIK36385.1"/>
    <property type="molecule type" value="Genomic_DNA"/>
</dbReference>
<dbReference type="InParanoid" id="A0A0C9ZG19"/>
<evidence type="ECO:0000256" key="1">
    <source>
        <dbReference type="SAM" id="MobiDB-lite"/>
    </source>
</evidence>
<accession>A0A0C9ZG19</accession>
<feature type="region of interest" description="Disordered" evidence="1">
    <location>
        <begin position="26"/>
        <end position="55"/>
    </location>
</feature>
<reference evidence="3" key="2">
    <citation type="submission" date="2015-01" db="EMBL/GenBank/DDBJ databases">
        <title>Evolutionary Origins and Diversification of the Mycorrhizal Mutualists.</title>
        <authorList>
            <consortium name="DOE Joint Genome Institute"/>
            <consortium name="Mycorrhizal Genomics Consortium"/>
            <person name="Kohler A."/>
            <person name="Kuo A."/>
            <person name="Nagy L.G."/>
            <person name="Floudas D."/>
            <person name="Copeland A."/>
            <person name="Barry K.W."/>
            <person name="Cichocki N."/>
            <person name="Veneault-Fourrey C."/>
            <person name="LaButti K."/>
            <person name="Lindquist E.A."/>
            <person name="Lipzen A."/>
            <person name="Lundell T."/>
            <person name="Morin E."/>
            <person name="Murat C."/>
            <person name="Riley R."/>
            <person name="Ohm R."/>
            <person name="Sun H."/>
            <person name="Tunlid A."/>
            <person name="Henrissat B."/>
            <person name="Grigoriev I.V."/>
            <person name="Hibbett D.S."/>
            <person name="Martin F."/>
        </authorList>
    </citation>
    <scope>NUCLEOTIDE SEQUENCE [LARGE SCALE GENOMIC DNA]</scope>
    <source>
        <strain evidence="3">UH-Slu-Lm8-n1</strain>
    </source>
</reference>
<dbReference type="HOGENOM" id="CLU_3033968_0_0_1"/>